<dbReference type="GO" id="GO:0016491">
    <property type="term" value="F:oxidoreductase activity"/>
    <property type="evidence" value="ECO:0007669"/>
    <property type="project" value="UniProtKB-KW"/>
</dbReference>
<feature type="domain" description="GFO/IDH/MocA-like oxidoreductase" evidence="4">
    <location>
        <begin position="133"/>
        <end position="259"/>
    </location>
</feature>
<dbReference type="PANTHER" id="PTHR42840">
    <property type="entry name" value="NAD(P)-BINDING ROSSMANN-FOLD SUPERFAMILY PROTEIN-RELATED"/>
    <property type="match status" value="1"/>
</dbReference>
<dbReference type="GO" id="GO:0005737">
    <property type="term" value="C:cytoplasm"/>
    <property type="evidence" value="ECO:0007669"/>
    <property type="project" value="TreeGrafter"/>
</dbReference>
<feature type="domain" description="Gfo/Idh/MocA-like oxidoreductase N-terminal" evidence="3">
    <location>
        <begin position="4"/>
        <end position="122"/>
    </location>
</feature>
<dbReference type="Gene3D" id="3.40.50.720">
    <property type="entry name" value="NAD(P)-binding Rossmann-like Domain"/>
    <property type="match status" value="1"/>
</dbReference>
<dbReference type="GO" id="GO:0000166">
    <property type="term" value="F:nucleotide binding"/>
    <property type="evidence" value="ECO:0007669"/>
    <property type="project" value="InterPro"/>
</dbReference>
<evidence type="ECO:0000313" key="6">
    <source>
        <dbReference type="Proteomes" id="UP000263232"/>
    </source>
</evidence>
<dbReference type="GO" id="GO:0006740">
    <property type="term" value="P:NADPH regeneration"/>
    <property type="evidence" value="ECO:0007669"/>
    <property type="project" value="TreeGrafter"/>
</dbReference>
<dbReference type="KEGG" id="abae:CL176_02670"/>
<proteinExistence type="inferred from homology"/>
<dbReference type="SUPFAM" id="SSF55347">
    <property type="entry name" value="Glyceraldehyde-3-phosphate dehydrogenase-like, C-terminal domain"/>
    <property type="match status" value="1"/>
</dbReference>
<protein>
    <submittedName>
        <fullName evidence="5">Inositol 2-dehydrogenase</fullName>
    </submittedName>
</protein>
<organism evidence="5 6">
    <name type="scientific">Suicoccus acidiformans</name>
    <dbReference type="NCBI Taxonomy" id="2036206"/>
    <lineage>
        <taxon>Bacteria</taxon>
        <taxon>Bacillati</taxon>
        <taxon>Bacillota</taxon>
        <taxon>Bacilli</taxon>
        <taxon>Lactobacillales</taxon>
        <taxon>Aerococcaceae</taxon>
        <taxon>Suicoccus</taxon>
    </lineage>
</organism>
<dbReference type="RefSeq" id="WP_118989937.1">
    <property type="nucleotide sequence ID" value="NZ_CP023434.1"/>
</dbReference>
<accession>A0A347WIV9</accession>
<dbReference type="Gene3D" id="3.30.360.10">
    <property type="entry name" value="Dihydrodipicolinate Reductase, domain 2"/>
    <property type="match status" value="1"/>
</dbReference>
<dbReference type="InterPro" id="IPR030827">
    <property type="entry name" value="Myo_inos_IolG"/>
</dbReference>
<dbReference type="AlphaFoldDB" id="A0A347WIV9"/>
<dbReference type="InterPro" id="IPR000683">
    <property type="entry name" value="Gfo/Idh/MocA-like_OxRdtase_N"/>
</dbReference>
<evidence type="ECO:0000259" key="4">
    <source>
        <dbReference type="Pfam" id="PF22725"/>
    </source>
</evidence>
<keyword evidence="6" id="KW-1185">Reference proteome</keyword>
<evidence type="ECO:0000256" key="2">
    <source>
        <dbReference type="ARBA" id="ARBA00023002"/>
    </source>
</evidence>
<keyword evidence="2" id="KW-0560">Oxidoreductase</keyword>
<dbReference type="OrthoDB" id="9815825at2"/>
<gene>
    <name evidence="5" type="primary">iolG</name>
    <name evidence="5" type="ORF">CL176_02670</name>
</gene>
<sequence>MEKLNVGIVGLGRLGKIHAHHLAESIGAFHLYAACSVVDSELDYAKENLGVEKVYRDYGEMLADDAIDAVVLVTPSHQHCGQIIQGLEAGKHVFCEKPLGLELEEMLRVEKAVEEHPNQVFMLGFMRRYDESYMYAKELVDQGEIGDVTLIRCYGIDPNSGMESFIEFCKNSSSGGLFLDMAIHDIDLIRWFTGQEISKVWALGNNIAYPILDELGDTETGAALCKLENNAIGIMVAGRNAAHGYHVETEIIGTKGSLRIANLQEKNLVTILNEHGAVRPMSQNFPERFKGAFLNELTQFAKYINNNQKAPISVKDGIRATQAAIACGESMDSGELVSIEY</sequence>
<dbReference type="EMBL" id="CP023434">
    <property type="protein sequence ID" value="AXY25016.1"/>
    <property type="molecule type" value="Genomic_DNA"/>
</dbReference>
<dbReference type="Proteomes" id="UP000263232">
    <property type="component" value="Chromosome"/>
</dbReference>
<dbReference type="Pfam" id="PF22725">
    <property type="entry name" value="GFO_IDH_MocA_C3"/>
    <property type="match status" value="1"/>
</dbReference>
<reference evidence="5 6" key="1">
    <citation type="submission" date="2017-09" db="EMBL/GenBank/DDBJ databases">
        <title>Complete genome sequence of Oxytococcus suis strain ZY16052.</title>
        <authorList>
            <person name="Li F."/>
        </authorList>
    </citation>
    <scope>NUCLEOTIDE SEQUENCE [LARGE SCALE GENOMIC DNA]</scope>
    <source>
        <strain evidence="5 6">ZY16052</strain>
    </source>
</reference>
<dbReference type="InterPro" id="IPR055170">
    <property type="entry name" value="GFO_IDH_MocA-like_dom"/>
</dbReference>
<evidence type="ECO:0000259" key="3">
    <source>
        <dbReference type="Pfam" id="PF01408"/>
    </source>
</evidence>
<evidence type="ECO:0000256" key="1">
    <source>
        <dbReference type="ARBA" id="ARBA00010928"/>
    </source>
</evidence>
<dbReference type="SUPFAM" id="SSF51735">
    <property type="entry name" value="NAD(P)-binding Rossmann-fold domains"/>
    <property type="match status" value="1"/>
</dbReference>
<comment type="similarity">
    <text evidence="1">Belongs to the Gfo/Idh/MocA family.</text>
</comment>
<dbReference type="NCBIfam" id="TIGR04380">
    <property type="entry name" value="myo_inos_iolG"/>
    <property type="match status" value="1"/>
</dbReference>
<dbReference type="InterPro" id="IPR036291">
    <property type="entry name" value="NAD(P)-bd_dom_sf"/>
</dbReference>
<dbReference type="PANTHER" id="PTHR42840:SF3">
    <property type="entry name" value="BINDING ROSSMANN FOLD OXIDOREDUCTASE, PUTATIVE (AFU_ORTHOLOGUE AFUA_2G10240)-RELATED"/>
    <property type="match status" value="1"/>
</dbReference>
<evidence type="ECO:0000313" key="5">
    <source>
        <dbReference type="EMBL" id="AXY25016.1"/>
    </source>
</evidence>
<name>A0A347WIV9_9LACT</name>
<dbReference type="Pfam" id="PF01408">
    <property type="entry name" value="GFO_IDH_MocA"/>
    <property type="match status" value="1"/>
</dbReference>